<dbReference type="Proteomes" id="UP000018144">
    <property type="component" value="Unassembled WGS sequence"/>
</dbReference>
<evidence type="ECO:0000313" key="1">
    <source>
        <dbReference type="EMBL" id="CCX32563.1"/>
    </source>
</evidence>
<name>U4LKU6_PYROM</name>
<protein>
    <submittedName>
        <fullName evidence="1">Uncharacterized protein</fullName>
    </submittedName>
</protein>
<gene>
    <name evidence="1" type="ORF">PCON_13403</name>
</gene>
<reference evidence="1 2" key="1">
    <citation type="journal article" date="2013" name="PLoS Genet.">
        <title>The genome and development-dependent transcriptomes of Pyronema confluens: a window into fungal evolution.</title>
        <authorList>
            <person name="Traeger S."/>
            <person name="Altegoer F."/>
            <person name="Freitag M."/>
            <person name="Gabaldon T."/>
            <person name="Kempken F."/>
            <person name="Kumar A."/>
            <person name="Marcet-Houben M."/>
            <person name="Poggeler S."/>
            <person name="Stajich J.E."/>
            <person name="Nowrousian M."/>
        </authorList>
    </citation>
    <scope>NUCLEOTIDE SEQUENCE [LARGE SCALE GENOMIC DNA]</scope>
    <source>
        <strain evidence="2">CBS 100304</strain>
        <tissue evidence="1">Vegetative mycelium</tissue>
    </source>
</reference>
<dbReference type="AlphaFoldDB" id="U4LKU6"/>
<organism evidence="1 2">
    <name type="scientific">Pyronema omphalodes (strain CBS 100304)</name>
    <name type="common">Pyronema confluens</name>
    <dbReference type="NCBI Taxonomy" id="1076935"/>
    <lineage>
        <taxon>Eukaryota</taxon>
        <taxon>Fungi</taxon>
        <taxon>Dikarya</taxon>
        <taxon>Ascomycota</taxon>
        <taxon>Pezizomycotina</taxon>
        <taxon>Pezizomycetes</taxon>
        <taxon>Pezizales</taxon>
        <taxon>Pyronemataceae</taxon>
        <taxon>Pyronema</taxon>
    </lineage>
</organism>
<keyword evidence="2" id="KW-1185">Reference proteome</keyword>
<dbReference type="EMBL" id="HF935890">
    <property type="protein sequence ID" value="CCX32563.1"/>
    <property type="molecule type" value="Genomic_DNA"/>
</dbReference>
<sequence length="87" mass="10184">MGTTQNFERCVLKMTFSKEPHLRMNHVASPTKYIGDLAKDPHGLSRPRRLYPAPTQRSVVISREEDSLHNHDYAPATWDEILYFSYY</sequence>
<evidence type="ECO:0000313" key="2">
    <source>
        <dbReference type="Proteomes" id="UP000018144"/>
    </source>
</evidence>
<proteinExistence type="predicted"/>
<accession>U4LKU6</accession>